<gene>
    <name evidence="2" type="ORF">GCM10009843_17380</name>
</gene>
<keyword evidence="3" id="KW-1185">Reference proteome</keyword>
<evidence type="ECO:0000313" key="2">
    <source>
        <dbReference type="EMBL" id="GAA2122332.1"/>
    </source>
</evidence>
<keyword evidence="1" id="KW-1133">Transmembrane helix</keyword>
<dbReference type="Proteomes" id="UP001500575">
    <property type="component" value="Unassembled WGS sequence"/>
</dbReference>
<feature type="transmembrane region" description="Helical" evidence="1">
    <location>
        <begin position="6"/>
        <end position="24"/>
    </location>
</feature>
<keyword evidence="1" id="KW-0812">Transmembrane</keyword>
<proteinExistence type="predicted"/>
<keyword evidence="1" id="KW-0472">Membrane</keyword>
<accession>A0ABN2Y5M3</accession>
<dbReference type="EMBL" id="BAAAQQ010000008">
    <property type="protein sequence ID" value="GAA2122332.1"/>
    <property type="molecule type" value="Genomic_DNA"/>
</dbReference>
<sequence>MSEWVVWVPVTLLALGFLALAAALHRDRSRRREELAAAYAVIADLQERVDELEARPGPLATGAGASSSTAGAVVITRIDEPAPASDHRIDGSLFADLVLRESLVKGVSLAYGVGRALSPETRHRIRFLMRQEVKRARKQRRADVRAARRHLADLQRAGVHRGEDAA</sequence>
<organism evidence="2 3">
    <name type="scientific">Nocardioides bigeumensis</name>
    <dbReference type="NCBI Taxonomy" id="433657"/>
    <lineage>
        <taxon>Bacteria</taxon>
        <taxon>Bacillati</taxon>
        <taxon>Actinomycetota</taxon>
        <taxon>Actinomycetes</taxon>
        <taxon>Propionibacteriales</taxon>
        <taxon>Nocardioidaceae</taxon>
        <taxon>Nocardioides</taxon>
    </lineage>
</organism>
<evidence type="ECO:0000256" key="1">
    <source>
        <dbReference type="SAM" id="Phobius"/>
    </source>
</evidence>
<name>A0ABN2Y5M3_9ACTN</name>
<comment type="caution">
    <text evidence="2">The sequence shown here is derived from an EMBL/GenBank/DDBJ whole genome shotgun (WGS) entry which is preliminary data.</text>
</comment>
<dbReference type="RefSeq" id="WP_344303298.1">
    <property type="nucleotide sequence ID" value="NZ_BAAAQQ010000008.1"/>
</dbReference>
<protein>
    <recommendedName>
        <fullName evidence="4">DUF4446 family protein</fullName>
    </recommendedName>
</protein>
<evidence type="ECO:0000313" key="3">
    <source>
        <dbReference type="Proteomes" id="UP001500575"/>
    </source>
</evidence>
<evidence type="ECO:0008006" key="4">
    <source>
        <dbReference type="Google" id="ProtNLM"/>
    </source>
</evidence>
<reference evidence="2 3" key="1">
    <citation type="journal article" date="2019" name="Int. J. Syst. Evol. Microbiol.">
        <title>The Global Catalogue of Microorganisms (GCM) 10K type strain sequencing project: providing services to taxonomists for standard genome sequencing and annotation.</title>
        <authorList>
            <consortium name="The Broad Institute Genomics Platform"/>
            <consortium name="The Broad Institute Genome Sequencing Center for Infectious Disease"/>
            <person name="Wu L."/>
            <person name="Ma J."/>
        </authorList>
    </citation>
    <scope>NUCLEOTIDE SEQUENCE [LARGE SCALE GENOMIC DNA]</scope>
    <source>
        <strain evidence="2 3">JCM 16021</strain>
    </source>
</reference>